<evidence type="ECO:0000256" key="1">
    <source>
        <dbReference type="ARBA" id="ARBA00006640"/>
    </source>
</evidence>
<accession>A0A382XPG3</accession>
<dbReference type="HAMAP" id="MF_00358">
    <property type="entry name" value="Ribosomal_bS21"/>
    <property type="match status" value="1"/>
</dbReference>
<dbReference type="NCBIfam" id="TIGR00030">
    <property type="entry name" value="S21p"/>
    <property type="match status" value="1"/>
</dbReference>
<dbReference type="PROSITE" id="PS01181">
    <property type="entry name" value="RIBOSOMAL_S21"/>
    <property type="match status" value="1"/>
</dbReference>
<evidence type="ECO:0000256" key="3">
    <source>
        <dbReference type="ARBA" id="ARBA00023274"/>
    </source>
</evidence>
<dbReference type="GO" id="GO:1990904">
    <property type="term" value="C:ribonucleoprotein complex"/>
    <property type="evidence" value="ECO:0007669"/>
    <property type="project" value="UniProtKB-KW"/>
</dbReference>
<organism evidence="4">
    <name type="scientific">marine metagenome</name>
    <dbReference type="NCBI Taxonomy" id="408172"/>
    <lineage>
        <taxon>unclassified sequences</taxon>
        <taxon>metagenomes</taxon>
        <taxon>ecological metagenomes</taxon>
    </lineage>
</organism>
<keyword evidence="2" id="KW-0689">Ribosomal protein</keyword>
<evidence type="ECO:0000256" key="2">
    <source>
        <dbReference type="ARBA" id="ARBA00022980"/>
    </source>
</evidence>
<dbReference type="GO" id="GO:0006412">
    <property type="term" value="P:translation"/>
    <property type="evidence" value="ECO:0007669"/>
    <property type="project" value="InterPro"/>
</dbReference>
<dbReference type="Pfam" id="PF01165">
    <property type="entry name" value="Ribosomal_S21"/>
    <property type="match status" value="1"/>
</dbReference>
<feature type="non-terminal residue" evidence="4">
    <location>
        <position position="1"/>
    </location>
</feature>
<dbReference type="GO" id="GO:0003735">
    <property type="term" value="F:structural constituent of ribosome"/>
    <property type="evidence" value="ECO:0007669"/>
    <property type="project" value="InterPro"/>
</dbReference>
<dbReference type="GO" id="GO:0005840">
    <property type="term" value="C:ribosome"/>
    <property type="evidence" value="ECO:0007669"/>
    <property type="project" value="UniProtKB-KW"/>
</dbReference>
<gene>
    <name evidence="4" type="ORF">METZ01_LOCUS425593</name>
</gene>
<dbReference type="InterPro" id="IPR001911">
    <property type="entry name" value="Ribosomal_bS21"/>
</dbReference>
<evidence type="ECO:0008006" key="5">
    <source>
        <dbReference type="Google" id="ProtNLM"/>
    </source>
</evidence>
<dbReference type="InterPro" id="IPR038380">
    <property type="entry name" value="Ribosomal_bS21_sf"/>
</dbReference>
<dbReference type="AlphaFoldDB" id="A0A382XPG3"/>
<protein>
    <recommendedName>
        <fullName evidence="5">30S ribosomal protein S21</fullName>
    </recommendedName>
</protein>
<dbReference type="InterPro" id="IPR018278">
    <property type="entry name" value="Ribosomal_bS21_CS"/>
</dbReference>
<keyword evidence="3" id="KW-0687">Ribonucleoprotein</keyword>
<proteinExistence type="inferred from homology"/>
<evidence type="ECO:0000313" key="4">
    <source>
        <dbReference type="EMBL" id="SVD72739.1"/>
    </source>
</evidence>
<name>A0A382XPG3_9ZZZZ</name>
<sequence length="77" mass="9517">VVEVQVQEKESLERALRRFKKKWERAGILREVRNRSFYVKPSDEKREATKKAVRRRARMARIEALRNNPRTNRRRRR</sequence>
<dbReference type="EMBL" id="UINC01169280">
    <property type="protein sequence ID" value="SVD72739.1"/>
    <property type="molecule type" value="Genomic_DNA"/>
</dbReference>
<reference evidence="4" key="1">
    <citation type="submission" date="2018-05" db="EMBL/GenBank/DDBJ databases">
        <authorList>
            <person name="Lanie J.A."/>
            <person name="Ng W.-L."/>
            <person name="Kazmierczak K.M."/>
            <person name="Andrzejewski T.M."/>
            <person name="Davidsen T.M."/>
            <person name="Wayne K.J."/>
            <person name="Tettelin H."/>
            <person name="Glass J.I."/>
            <person name="Rusch D."/>
            <person name="Podicherti R."/>
            <person name="Tsui H.-C.T."/>
            <person name="Winkler M.E."/>
        </authorList>
    </citation>
    <scope>NUCLEOTIDE SEQUENCE</scope>
</reference>
<dbReference type="PRINTS" id="PR00976">
    <property type="entry name" value="RIBOSOMALS21"/>
</dbReference>
<comment type="similarity">
    <text evidence="1">Belongs to the bacterial ribosomal protein bS21 family.</text>
</comment>
<dbReference type="Gene3D" id="1.20.5.1150">
    <property type="entry name" value="Ribosomal protein S8"/>
    <property type="match status" value="1"/>
</dbReference>